<evidence type="ECO:0000256" key="4">
    <source>
        <dbReference type="ARBA" id="ARBA00022695"/>
    </source>
</evidence>
<keyword evidence="5 12" id="KW-0235">DNA replication</keyword>
<dbReference type="SUPFAM" id="SSF56731">
    <property type="entry name" value="DNA primase core"/>
    <property type="match status" value="1"/>
</dbReference>
<evidence type="ECO:0000259" key="13">
    <source>
        <dbReference type="PROSITE" id="PS50880"/>
    </source>
</evidence>
<keyword evidence="4 12" id="KW-0548">Nucleotidyltransferase</keyword>
<evidence type="ECO:0000313" key="15">
    <source>
        <dbReference type="Proteomes" id="UP001312908"/>
    </source>
</evidence>
<keyword evidence="10 12" id="KW-0238">DNA-binding</keyword>
<keyword evidence="11 12" id="KW-0804">Transcription</keyword>
<dbReference type="EC" id="2.7.7.101" evidence="12"/>
<protein>
    <recommendedName>
        <fullName evidence="12">DNA primase</fullName>
        <ecNumber evidence="12">2.7.7.101</ecNumber>
    </recommendedName>
</protein>
<dbReference type="PANTHER" id="PTHR30313:SF2">
    <property type="entry name" value="DNA PRIMASE"/>
    <property type="match status" value="1"/>
</dbReference>
<comment type="caution">
    <text evidence="14">The sequence shown here is derived from an EMBL/GenBank/DDBJ whole genome shotgun (WGS) entry which is preliminary data.</text>
</comment>
<reference evidence="14 15" key="1">
    <citation type="submission" date="2023-10" db="EMBL/GenBank/DDBJ databases">
        <title>Sorlinia euscelidii gen. nov., sp. nov., an acetic acid bacteria isolated from the gut of Euscelidius variegatus emitter.</title>
        <authorList>
            <person name="Michoud G."/>
            <person name="Marasco R."/>
            <person name="Seferji K."/>
            <person name="Gonella E."/>
            <person name="Garuglieri E."/>
            <person name="Alma A."/>
            <person name="Mapelli F."/>
            <person name="Borin S."/>
            <person name="Daffonchio D."/>
            <person name="Crotti E."/>
        </authorList>
    </citation>
    <scope>NUCLEOTIDE SEQUENCE [LARGE SCALE GENOMIC DNA]</scope>
    <source>
        <strain evidence="14 15">EV16P</strain>
    </source>
</reference>
<evidence type="ECO:0000256" key="10">
    <source>
        <dbReference type="ARBA" id="ARBA00023125"/>
    </source>
</evidence>
<evidence type="ECO:0000313" key="14">
    <source>
        <dbReference type="EMBL" id="MEE8658596.1"/>
    </source>
</evidence>
<dbReference type="Proteomes" id="UP001312908">
    <property type="component" value="Unassembled WGS sequence"/>
</dbReference>
<evidence type="ECO:0000256" key="3">
    <source>
        <dbReference type="ARBA" id="ARBA00022679"/>
    </source>
</evidence>
<dbReference type="Gene3D" id="3.40.1360.10">
    <property type="match status" value="1"/>
</dbReference>
<keyword evidence="15" id="KW-1185">Reference proteome</keyword>
<keyword evidence="6" id="KW-0479">Metal-binding</keyword>
<dbReference type="InterPro" id="IPR006171">
    <property type="entry name" value="TOPRIM_dom"/>
</dbReference>
<dbReference type="NCBIfam" id="TIGR01391">
    <property type="entry name" value="dnaG"/>
    <property type="match status" value="1"/>
</dbReference>
<dbReference type="SUPFAM" id="SSF57783">
    <property type="entry name" value="Zinc beta-ribbon"/>
    <property type="match status" value="1"/>
</dbReference>
<dbReference type="InterPro" id="IPR050219">
    <property type="entry name" value="DnaG_primase"/>
</dbReference>
<keyword evidence="2 12" id="KW-0639">Primosome</keyword>
<dbReference type="Pfam" id="PF01807">
    <property type="entry name" value="Zn_ribbon_DnaG"/>
    <property type="match status" value="1"/>
</dbReference>
<comment type="similarity">
    <text evidence="12">Belongs to the DnaG primase family.</text>
</comment>
<evidence type="ECO:0000256" key="8">
    <source>
        <dbReference type="ARBA" id="ARBA00022833"/>
    </source>
</evidence>
<comment type="function">
    <text evidence="12">RNA polymerase that catalyzes the synthesis of short RNA molecules used as primers for DNA polymerase during DNA replication.</text>
</comment>
<evidence type="ECO:0000256" key="9">
    <source>
        <dbReference type="ARBA" id="ARBA00022842"/>
    </source>
</evidence>
<keyword evidence="3 12" id="KW-0808">Transferase</keyword>
<dbReference type="InterPro" id="IPR002694">
    <property type="entry name" value="Znf_CHC2"/>
</dbReference>
<dbReference type="Gene3D" id="3.90.580.10">
    <property type="entry name" value="Zinc finger, CHC2-type domain"/>
    <property type="match status" value="1"/>
</dbReference>
<feature type="domain" description="Toprim" evidence="13">
    <location>
        <begin position="253"/>
        <end position="335"/>
    </location>
</feature>
<dbReference type="InterPro" id="IPR030846">
    <property type="entry name" value="DnaG_bac"/>
</dbReference>
<evidence type="ECO:0000256" key="2">
    <source>
        <dbReference type="ARBA" id="ARBA00022515"/>
    </source>
</evidence>
<evidence type="ECO:0000256" key="7">
    <source>
        <dbReference type="ARBA" id="ARBA00022771"/>
    </source>
</evidence>
<dbReference type="EMBL" id="JAWJZY010000002">
    <property type="protein sequence ID" value="MEE8658596.1"/>
    <property type="molecule type" value="Genomic_DNA"/>
</dbReference>
<sequence>MALVFEPKFLDDIRDAIPLRSVIGRRTKLERSGNQWKACCPFHGEKTPSFHIYDDHFHCYGCGVHGDVFSFVMQSEGLSFPEAVAALAAEAGLDMPKPDAGAIERSEESTRLRDILSEAAQFYRKALTGHSAHHARAYLQARSLTPATIDYFGLGWADADHGALIRHLKKAGHTEKDIFKAGLLRTEKGGAAFFSRIIFPIHDRRGAVISFGGRAMGEAQPKYVNGAETPLFSKKRTLYNLHNARQAVLKDKKDLLVVEGYMDVIALSQAGFTAGVAPLGTAVTAEQIELMWRESSSPIICLDGDAAGSRASLRVAELALPMLRADRTLRFCRLPQGEDPDSLIKNHGPDAMREVLARSHSLHDEIFMLLRQGCDGRVPEQRAALRQRLDAAAEKISDKTLGYEYRRSWRDKVFESFRRAPTSGHARTKNLAARTIDLPVNFAVRQGNAARLDILTEILLRHPALLDDVEQAYSALDLPPDLALLREGLLEFHAERRHLTGEASTSPIAWFEAESETHEAMARCARLGHALLDKYDARALSRHENDDSLLTINAPERWWHFYGLVNFPAFSQEVSRDVAAALNDTTLETFPDALKARLSVLERLKAGEPPDDV</sequence>
<evidence type="ECO:0000256" key="1">
    <source>
        <dbReference type="ARBA" id="ARBA00022478"/>
    </source>
</evidence>
<dbReference type="InterPro" id="IPR013264">
    <property type="entry name" value="DNAG_N"/>
</dbReference>
<dbReference type="SMART" id="SM00493">
    <property type="entry name" value="TOPRIM"/>
    <property type="match status" value="1"/>
</dbReference>
<dbReference type="InterPro" id="IPR006295">
    <property type="entry name" value="DNA_primase_DnaG"/>
</dbReference>
<dbReference type="PANTHER" id="PTHR30313">
    <property type="entry name" value="DNA PRIMASE"/>
    <property type="match status" value="1"/>
</dbReference>
<proteinExistence type="inferred from homology"/>
<dbReference type="InterPro" id="IPR036977">
    <property type="entry name" value="DNA_primase_Znf_CHC2"/>
</dbReference>
<keyword evidence="8" id="KW-0862">Zinc</keyword>
<comment type="subunit">
    <text evidence="12">Monomer. Interacts with DnaB.</text>
</comment>
<evidence type="ECO:0000256" key="6">
    <source>
        <dbReference type="ARBA" id="ARBA00022723"/>
    </source>
</evidence>
<evidence type="ECO:0000256" key="11">
    <source>
        <dbReference type="ARBA" id="ARBA00023163"/>
    </source>
</evidence>
<evidence type="ECO:0000256" key="12">
    <source>
        <dbReference type="HAMAP-Rule" id="MF_00974"/>
    </source>
</evidence>
<dbReference type="HAMAP" id="MF_00974">
    <property type="entry name" value="DNA_primase_DnaG"/>
    <property type="match status" value="1"/>
</dbReference>
<organism evidence="14 15">
    <name type="scientific">Sorlinia euscelidii</name>
    <dbReference type="NCBI Taxonomy" id="3081148"/>
    <lineage>
        <taxon>Bacteria</taxon>
        <taxon>Pseudomonadati</taxon>
        <taxon>Pseudomonadota</taxon>
        <taxon>Alphaproteobacteria</taxon>
        <taxon>Acetobacterales</taxon>
        <taxon>Acetobacteraceae</taxon>
        <taxon>Sorlinia</taxon>
    </lineage>
</organism>
<dbReference type="SMART" id="SM00400">
    <property type="entry name" value="ZnF_CHCC"/>
    <property type="match status" value="1"/>
</dbReference>
<gene>
    <name evidence="12" type="primary">dnaG</name>
    <name evidence="14" type="ORF">DOFOFD_06190</name>
</gene>
<keyword evidence="1 12" id="KW-0240">DNA-directed RNA polymerase</keyword>
<dbReference type="Pfam" id="PF13662">
    <property type="entry name" value="Toprim_4"/>
    <property type="match status" value="1"/>
</dbReference>
<dbReference type="InterPro" id="IPR037068">
    <property type="entry name" value="DNA_primase_core_N_sf"/>
</dbReference>
<comment type="catalytic activity">
    <reaction evidence="12">
        <text>ssDNA + n NTP = ssDNA/pppN(pN)n-1 hybrid + (n-1) diphosphate.</text>
        <dbReference type="EC" id="2.7.7.101"/>
    </reaction>
</comment>
<dbReference type="RefSeq" id="WP_394819502.1">
    <property type="nucleotide sequence ID" value="NZ_JAWJZY010000002.1"/>
</dbReference>
<dbReference type="Pfam" id="PF08275">
    <property type="entry name" value="DNAG_N"/>
    <property type="match status" value="1"/>
</dbReference>
<dbReference type="CDD" id="cd03364">
    <property type="entry name" value="TOPRIM_DnaG_primases"/>
    <property type="match status" value="1"/>
</dbReference>
<dbReference type="Gene3D" id="3.90.980.10">
    <property type="entry name" value="DNA primase, catalytic core, N-terminal domain"/>
    <property type="match status" value="1"/>
</dbReference>
<keyword evidence="7" id="KW-0863">Zinc-finger</keyword>
<keyword evidence="9" id="KW-0460">Magnesium</keyword>
<evidence type="ECO:0000256" key="5">
    <source>
        <dbReference type="ARBA" id="ARBA00022705"/>
    </source>
</evidence>
<dbReference type="PROSITE" id="PS50880">
    <property type="entry name" value="TOPRIM"/>
    <property type="match status" value="1"/>
</dbReference>
<accession>A0ABU7U3S4</accession>
<comment type="caution">
    <text evidence="12">Lacks conserved residue(s) required for the propagation of feature annotation.</text>
</comment>
<name>A0ABU7U3S4_9PROT</name>
<dbReference type="InterPro" id="IPR034151">
    <property type="entry name" value="TOPRIM_DnaG_bac"/>
</dbReference>